<reference evidence="2 3" key="1">
    <citation type="submission" date="2019-10" db="EMBL/GenBank/DDBJ databases">
        <title>New genus of Silvanigrellaceae.</title>
        <authorList>
            <person name="Pitt A."/>
            <person name="Hahn M.W."/>
        </authorList>
    </citation>
    <scope>NUCLEOTIDE SEQUENCE [LARGE SCALE GENOMIC DNA]</scope>
    <source>
        <strain evidence="2 3">33A1-SZDP</strain>
    </source>
</reference>
<dbReference type="CDD" id="cd02042">
    <property type="entry name" value="ParAB_family"/>
    <property type="match status" value="1"/>
</dbReference>
<dbReference type="Pfam" id="PF13614">
    <property type="entry name" value="AAA_31"/>
    <property type="match status" value="1"/>
</dbReference>
<evidence type="ECO:0000259" key="1">
    <source>
        <dbReference type="Pfam" id="PF13614"/>
    </source>
</evidence>
<evidence type="ECO:0000313" key="3">
    <source>
        <dbReference type="Proteomes" id="UP000442694"/>
    </source>
</evidence>
<name>A0A833JD01_9BACT</name>
<protein>
    <submittedName>
        <fullName evidence="2">AAA family ATPase</fullName>
    </submittedName>
</protein>
<keyword evidence="3" id="KW-1185">Reference proteome</keyword>
<comment type="caution">
    <text evidence="2">The sequence shown here is derived from an EMBL/GenBank/DDBJ whole genome shotgun (WGS) entry which is preliminary data.</text>
</comment>
<dbReference type="Gene3D" id="3.40.50.300">
    <property type="entry name" value="P-loop containing nucleotide triphosphate hydrolases"/>
    <property type="match status" value="1"/>
</dbReference>
<dbReference type="SUPFAM" id="SSF52540">
    <property type="entry name" value="P-loop containing nucleoside triphosphate hydrolases"/>
    <property type="match status" value="1"/>
</dbReference>
<dbReference type="PANTHER" id="PTHR13696:SF52">
    <property type="entry name" value="PARA FAMILY PROTEIN CT_582"/>
    <property type="match status" value="1"/>
</dbReference>
<proteinExistence type="predicted"/>
<dbReference type="Proteomes" id="UP000442694">
    <property type="component" value="Unassembled WGS sequence"/>
</dbReference>
<feature type="domain" description="AAA" evidence="1">
    <location>
        <begin position="7"/>
        <end position="184"/>
    </location>
</feature>
<evidence type="ECO:0000313" key="2">
    <source>
        <dbReference type="EMBL" id="KAB8029952.1"/>
    </source>
</evidence>
<organism evidence="2 3">
    <name type="scientific">Fluviispira multicolorata</name>
    <dbReference type="NCBI Taxonomy" id="2654512"/>
    <lineage>
        <taxon>Bacteria</taxon>
        <taxon>Pseudomonadati</taxon>
        <taxon>Bdellovibrionota</taxon>
        <taxon>Oligoflexia</taxon>
        <taxon>Silvanigrellales</taxon>
        <taxon>Silvanigrellaceae</taxon>
        <taxon>Fluviispira</taxon>
    </lineage>
</organism>
<sequence length="285" mass="31920">MAPIIRVIYNQKGGVGKTTLAVNLAACAARSGKRTLLIDSDPQGNATSYILGQEKYPDNTLADYYESCLHLNIFRQSIFEYITLNTKIPNLHLVACNRELEDLRTKLENKHKIMKLREGLKNNTYDHVYLDPPPANDFFSLACLIAANEIIIPIDCDAFSIRAASEIKNTIEEVRQDHNPSLKVLGIVVNQYQKGTKHSLGIIQELQKIGFSILEPFIPSSVKIRESHSEIKPIVIGHPDHAVSQAINSLFHSIESISQTKIPANESIENKKNQIKEKSDSLHLD</sequence>
<accession>A0A833JD01</accession>
<dbReference type="InterPro" id="IPR050678">
    <property type="entry name" value="DNA_Partitioning_ATPase"/>
</dbReference>
<gene>
    <name evidence="2" type="ORF">GCL57_10475</name>
</gene>
<dbReference type="InterPro" id="IPR025669">
    <property type="entry name" value="AAA_dom"/>
</dbReference>
<dbReference type="EMBL" id="WFLN01000007">
    <property type="protein sequence ID" value="KAB8029952.1"/>
    <property type="molecule type" value="Genomic_DNA"/>
</dbReference>
<dbReference type="AlphaFoldDB" id="A0A833JD01"/>
<dbReference type="InterPro" id="IPR027417">
    <property type="entry name" value="P-loop_NTPase"/>
</dbReference>
<dbReference type="RefSeq" id="WP_152213294.1">
    <property type="nucleotide sequence ID" value="NZ_WFLN01000007.1"/>
</dbReference>
<dbReference type="PANTHER" id="PTHR13696">
    <property type="entry name" value="P-LOOP CONTAINING NUCLEOSIDE TRIPHOSPHATE HYDROLASE"/>
    <property type="match status" value="1"/>
</dbReference>